<comment type="caution">
    <text evidence="1">The sequence shown here is derived from an EMBL/GenBank/DDBJ whole genome shotgun (WGS) entry which is preliminary data.</text>
</comment>
<feature type="non-terminal residue" evidence="1">
    <location>
        <position position="1"/>
    </location>
</feature>
<evidence type="ECO:0000313" key="1">
    <source>
        <dbReference type="EMBL" id="GAI61862.1"/>
    </source>
</evidence>
<proteinExistence type="predicted"/>
<name>X1PZX6_9ZZZZ</name>
<accession>X1PZX6</accession>
<gene>
    <name evidence="1" type="ORF">S06H3_66937</name>
</gene>
<dbReference type="EMBL" id="BARV01045958">
    <property type="protein sequence ID" value="GAI61862.1"/>
    <property type="molecule type" value="Genomic_DNA"/>
</dbReference>
<feature type="non-terminal residue" evidence="1">
    <location>
        <position position="40"/>
    </location>
</feature>
<reference evidence="1" key="1">
    <citation type="journal article" date="2014" name="Front. Microbiol.">
        <title>High frequency of phylogenetically diverse reductive dehalogenase-homologous genes in deep subseafloor sedimentary metagenomes.</title>
        <authorList>
            <person name="Kawai M."/>
            <person name="Futagami T."/>
            <person name="Toyoda A."/>
            <person name="Takaki Y."/>
            <person name="Nishi S."/>
            <person name="Hori S."/>
            <person name="Arai W."/>
            <person name="Tsubouchi T."/>
            <person name="Morono Y."/>
            <person name="Uchiyama I."/>
            <person name="Ito T."/>
            <person name="Fujiyama A."/>
            <person name="Inagaki F."/>
            <person name="Takami H."/>
        </authorList>
    </citation>
    <scope>NUCLEOTIDE SEQUENCE</scope>
    <source>
        <strain evidence="1">Expedition CK06-06</strain>
    </source>
</reference>
<protein>
    <submittedName>
        <fullName evidence="1">Uncharacterized protein</fullName>
    </submittedName>
</protein>
<organism evidence="1">
    <name type="scientific">marine sediment metagenome</name>
    <dbReference type="NCBI Taxonomy" id="412755"/>
    <lineage>
        <taxon>unclassified sequences</taxon>
        <taxon>metagenomes</taxon>
        <taxon>ecological metagenomes</taxon>
    </lineage>
</organism>
<sequence>NKEKNGGIEAQVDKKILKEIEEIETKNKRDLTGLWSTPIV</sequence>
<dbReference type="AlphaFoldDB" id="X1PZX6"/>